<dbReference type="GO" id="GO:0003700">
    <property type="term" value="F:DNA-binding transcription factor activity"/>
    <property type="evidence" value="ECO:0007669"/>
    <property type="project" value="InterPro"/>
</dbReference>
<proteinExistence type="predicted"/>
<gene>
    <name evidence="1" type="ORF">GNB58_004838</name>
</gene>
<reference evidence="1" key="1">
    <citation type="journal article" date="2018" name="Genome Biol.">
        <title>SKESA: strategic k-mer extension for scrupulous assemblies.</title>
        <authorList>
            <person name="Souvorov A."/>
            <person name="Agarwala R."/>
            <person name="Lipman D.J."/>
        </authorList>
    </citation>
    <scope>NUCLEOTIDE SEQUENCE</scope>
    <source>
        <strain evidence="1">2584-68</strain>
    </source>
</reference>
<evidence type="ECO:0008006" key="2">
    <source>
        <dbReference type="Google" id="ProtNLM"/>
    </source>
</evidence>
<dbReference type="GO" id="GO:0003677">
    <property type="term" value="F:DNA binding"/>
    <property type="evidence" value="ECO:0007669"/>
    <property type="project" value="InterPro"/>
</dbReference>
<dbReference type="EMBL" id="DAATAH010000115">
    <property type="protein sequence ID" value="HAE7767720.1"/>
    <property type="molecule type" value="Genomic_DNA"/>
</dbReference>
<organism evidence="1">
    <name type="scientific">Salmonella enterica subsp. houtenae serovar 45:g,z51:-</name>
    <dbReference type="NCBI Taxonomy" id="1967611"/>
    <lineage>
        <taxon>Bacteria</taxon>
        <taxon>Pseudomonadati</taxon>
        <taxon>Pseudomonadota</taxon>
        <taxon>Gammaproteobacteria</taxon>
        <taxon>Enterobacterales</taxon>
        <taxon>Enterobacteriaceae</taxon>
        <taxon>Salmonella</taxon>
    </lineage>
</organism>
<dbReference type="SUPFAM" id="SSF54171">
    <property type="entry name" value="DNA-binding domain"/>
    <property type="match status" value="1"/>
</dbReference>
<dbReference type="InterPro" id="IPR036955">
    <property type="entry name" value="AP2/ERF_dom_sf"/>
</dbReference>
<comment type="caution">
    <text evidence="1">The sequence shown here is derived from an EMBL/GenBank/DDBJ whole genome shotgun (WGS) entry which is preliminary data.</text>
</comment>
<name>A0A736R845_SALHO</name>
<accession>A0A736R845</accession>
<dbReference type="InterPro" id="IPR016177">
    <property type="entry name" value="DNA-bd_dom_sf"/>
</dbReference>
<dbReference type="Gene3D" id="3.30.730.10">
    <property type="entry name" value="AP2/ERF domain"/>
    <property type="match status" value="1"/>
</dbReference>
<evidence type="ECO:0000313" key="1">
    <source>
        <dbReference type="EMBL" id="HAE7767720.1"/>
    </source>
</evidence>
<reference evidence="1" key="2">
    <citation type="submission" date="2018-07" db="EMBL/GenBank/DDBJ databases">
        <authorList>
            <consortium name="NCBI Pathogen Detection Project"/>
        </authorList>
    </citation>
    <scope>NUCLEOTIDE SEQUENCE</scope>
    <source>
        <strain evidence="1">2584-68</strain>
    </source>
</reference>
<sequence length="219" mass="25209">MNQSEINSLLESKVSRRRHLKSLEYGIGHYDVEFPSTIIIDGKICHHSAYRRWGGMLSRCYKPHTEQLAHSYAGCTVADEWLHFSNFLAFWKENYRDGYALDKDLLHPGNKIYGPEYCVFVPPTLNLFTGDRSRLRGKYPQGVIWHKQSGKFRARISVNGKISHLGLFNTAQEAHIAWHAAKMQQAKDWKPTCDEIHPLLHAGLMKKIAGMQQRFAQSI</sequence>
<dbReference type="AlphaFoldDB" id="A0A736R845"/>
<protein>
    <recommendedName>
        <fullName evidence="2">AP2 domain-containing protein</fullName>
    </recommendedName>
</protein>